<keyword evidence="2" id="KW-1185">Reference proteome</keyword>
<dbReference type="AlphaFoldDB" id="A0AAE0ZZL5"/>
<accession>A0AAE0ZZL5</accession>
<reference evidence="1" key="1">
    <citation type="journal article" date="2023" name="G3 (Bethesda)">
        <title>A reference genome for the long-term kleptoplast-retaining sea slug Elysia crispata morphotype clarki.</title>
        <authorList>
            <person name="Eastman K.E."/>
            <person name="Pendleton A.L."/>
            <person name="Shaikh M.A."/>
            <person name="Suttiyut T."/>
            <person name="Ogas R."/>
            <person name="Tomko P."/>
            <person name="Gavelis G."/>
            <person name="Widhalm J.R."/>
            <person name="Wisecaver J.H."/>
        </authorList>
    </citation>
    <scope>NUCLEOTIDE SEQUENCE</scope>
    <source>
        <strain evidence="1">ECLA1</strain>
    </source>
</reference>
<proteinExistence type="predicted"/>
<sequence>MGASHFDKVPLLVISGLGRRAALSWLHIGGQLAVLDEFYHRTLVVATLAHNSFTSRPLAQVAHSGFPLEEDFAQFVVGFCEIWRSYVNYGTRLRKAEYRFGKEVDWVFVRG</sequence>
<evidence type="ECO:0000313" key="1">
    <source>
        <dbReference type="EMBL" id="KAK3778475.1"/>
    </source>
</evidence>
<name>A0AAE0ZZL5_9GAST</name>
<protein>
    <submittedName>
        <fullName evidence="1">Uncharacterized protein</fullName>
    </submittedName>
</protein>
<evidence type="ECO:0000313" key="2">
    <source>
        <dbReference type="Proteomes" id="UP001283361"/>
    </source>
</evidence>
<dbReference type="Proteomes" id="UP001283361">
    <property type="component" value="Unassembled WGS sequence"/>
</dbReference>
<organism evidence="1 2">
    <name type="scientific">Elysia crispata</name>
    <name type="common">lettuce slug</name>
    <dbReference type="NCBI Taxonomy" id="231223"/>
    <lineage>
        <taxon>Eukaryota</taxon>
        <taxon>Metazoa</taxon>
        <taxon>Spiralia</taxon>
        <taxon>Lophotrochozoa</taxon>
        <taxon>Mollusca</taxon>
        <taxon>Gastropoda</taxon>
        <taxon>Heterobranchia</taxon>
        <taxon>Euthyneura</taxon>
        <taxon>Panpulmonata</taxon>
        <taxon>Sacoglossa</taxon>
        <taxon>Placobranchoidea</taxon>
        <taxon>Plakobranchidae</taxon>
        <taxon>Elysia</taxon>
    </lineage>
</organism>
<dbReference type="EMBL" id="JAWDGP010002938">
    <property type="protein sequence ID" value="KAK3778475.1"/>
    <property type="molecule type" value="Genomic_DNA"/>
</dbReference>
<gene>
    <name evidence="1" type="ORF">RRG08_058054</name>
</gene>
<comment type="caution">
    <text evidence="1">The sequence shown here is derived from an EMBL/GenBank/DDBJ whole genome shotgun (WGS) entry which is preliminary data.</text>
</comment>